<sequence>MKFSMTGWLGSRITLTWDEGKLQVDPPTLQPVIEQIIQEYEDDGFVVGEVGGPTFSRNYLDHPYTAYLIFNEILRDIEQAPDPEDLRGDLPKYTSVGLMTFDENRNP</sequence>
<dbReference type="Proteomes" id="UP001596500">
    <property type="component" value="Unassembled WGS sequence"/>
</dbReference>
<name>A0ABW2RQY5_9BACL</name>
<gene>
    <name evidence="1" type="ORF">ACFQNG_20350</name>
</gene>
<dbReference type="EMBL" id="JBHTBW010000087">
    <property type="protein sequence ID" value="MFC7443412.1"/>
    <property type="molecule type" value="Genomic_DNA"/>
</dbReference>
<comment type="caution">
    <text evidence="1">The sequence shown here is derived from an EMBL/GenBank/DDBJ whole genome shotgun (WGS) entry which is preliminary data.</text>
</comment>
<accession>A0ABW2RQY5</accession>
<dbReference type="RefSeq" id="WP_379867744.1">
    <property type="nucleotide sequence ID" value="NZ_JBHTBW010000087.1"/>
</dbReference>
<evidence type="ECO:0000313" key="2">
    <source>
        <dbReference type="Proteomes" id="UP001596500"/>
    </source>
</evidence>
<evidence type="ECO:0000313" key="1">
    <source>
        <dbReference type="EMBL" id="MFC7443412.1"/>
    </source>
</evidence>
<reference evidence="2" key="1">
    <citation type="journal article" date="2019" name="Int. J. Syst. Evol. Microbiol.">
        <title>The Global Catalogue of Microorganisms (GCM) 10K type strain sequencing project: providing services to taxonomists for standard genome sequencing and annotation.</title>
        <authorList>
            <consortium name="The Broad Institute Genomics Platform"/>
            <consortium name="The Broad Institute Genome Sequencing Center for Infectious Disease"/>
            <person name="Wu L."/>
            <person name="Ma J."/>
        </authorList>
    </citation>
    <scope>NUCLEOTIDE SEQUENCE [LARGE SCALE GENOMIC DNA]</scope>
    <source>
        <strain evidence="2">CGMCC 1.12942</strain>
    </source>
</reference>
<keyword evidence="2" id="KW-1185">Reference proteome</keyword>
<organism evidence="1 2">
    <name type="scientific">Laceyella putida</name>
    <dbReference type="NCBI Taxonomy" id="110101"/>
    <lineage>
        <taxon>Bacteria</taxon>
        <taxon>Bacillati</taxon>
        <taxon>Bacillota</taxon>
        <taxon>Bacilli</taxon>
        <taxon>Bacillales</taxon>
        <taxon>Thermoactinomycetaceae</taxon>
        <taxon>Laceyella</taxon>
    </lineage>
</organism>
<protein>
    <submittedName>
        <fullName evidence="1">Uncharacterized protein</fullName>
    </submittedName>
</protein>
<proteinExistence type="predicted"/>